<evidence type="ECO:0000313" key="3">
    <source>
        <dbReference type="Proteomes" id="UP000230423"/>
    </source>
</evidence>
<dbReference type="Proteomes" id="UP000230423">
    <property type="component" value="Unassembled WGS sequence"/>
</dbReference>
<evidence type="ECO:0000313" key="2">
    <source>
        <dbReference type="EMBL" id="PIO66574.1"/>
    </source>
</evidence>
<keyword evidence="3" id="KW-1185">Reference proteome</keyword>
<accession>A0A2G9U8N8</accession>
<name>A0A2G9U8N8_TELCI</name>
<organism evidence="2 3">
    <name type="scientific">Teladorsagia circumcincta</name>
    <name type="common">Brown stomach worm</name>
    <name type="synonym">Ostertagia circumcincta</name>
    <dbReference type="NCBI Taxonomy" id="45464"/>
    <lineage>
        <taxon>Eukaryota</taxon>
        <taxon>Metazoa</taxon>
        <taxon>Ecdysozoa</taxon>
        <taxon>Nematoda</taxon>
        <taxon>Chromadorea</taxon>
        <taxon>Rhabditida</taxon>
        <taxon>Rhabditina</taxon>
        <taxon>Rhabditomorpha</taxon>
        <taxon>Strongyloidea</taxon>
        <taxon>Trichostrongylidae</taxon>
        <taxon>Teladorsagia</taxon>
    </lineage>
</organism>
<sequence length="149" mass="15940">MSATTEADDDGGEKWGDGVDRIGAAIQMERMRIESLTGRVKVGETVLSPVVNDDDYMTMRPRRNMATSGESQRRPLLDHEDDSDGTDDAILSSQAPPPPSHKNVFNSRIYDDPPTRGGGGGDTDSLATSAAICDIDASDVEELSTDAIL</sequence>
<gene>
    <name evidence="2" type="ORF">TELCIR_11709</name>
</gene>
<proteinExistence type="predicted"/>
<dbReference type="AlphaFoldDB" id="A0A2G9U8N8"/>
<evidence type="ECO:0000256" key="1">
    <source>
        <dbReference type="SAM" id="MobiDB-lite"/>
    </source>
</evidence>
<dbReference type="OrthoDB" id="5850685at2759"/>
<dbReference type="EMBL" id="KZ348171">
    <property type="protein sequence ID" value="PIO66574.1"/>
    <property type="molecule type" value="Genomic_DNA"/>
</dbReference>
<reference evidence="2 3" key="1">
    <citation type="submission" date="2015-09" db="EMBL/GenBank/DDBJ databases">
        <title>Draft genome of the parasitic nematode Teladorsagia circumcincta isolate WARC Sus (inbred).</title>
        <authorList>
            <person name="Mitreva M."/>
        </authorList>
    </citation>
    <scope>NUCLEOTIDE SEQUENCE [LARGE SCALE GENOMIC DNA]</scope>
    <source>
        <strain evidence="2 3">S</strain>
    </source>
</reference>
<protein>
    <submittedName>
        <fullName evidence="2">Uncharacterized protein</fullName>
    </submittedName>
</protein>
<feature type="region of interest" description="Disordered" evidence="1">
    <location>
        <begin position="57"/>
        <end position="126"/>
    </location>
</feature>